<dbReference type="Pfam" id="PF12627">
    <property type="entry name" value="PolyA_pol_RNAbd"/>
    <property type="match status" value="1"/>
</dbReference>
<comment type="cofactor">
    <cofactor evidence="1 11">
        <name>Mg(2+)</name>
        <dbReference type="ChEBI" id="CHEBI:18420"/>
    </cofactor>
</comment>
<dbReference type="CDD" id="cd05398">
    <property type="entry name" value="NT_ClassII-CCAase"/>
    <property type="match status" value="1"/>
</dbReference>
<dbReference type="GO" id="GO:0000287">
    <property type="term" value="F:magnesium ion binding"/>
    <property type="evidence" value="ECO:0007669"/>
    <property type="project" value="UniProtKB-UniRule"/>
</dbReference>
<evidence type="ECO:0000256" key="10">
    <source>
        <dbReference type="ARBA" id="ARBA00022884"/>
    </source>
</evidence>
<dbReference type="Gene3D" id="1.10.246.80">
    <property type="match status" value="1"/>
</dbReference>
<protein>
    <recommendedName>
        <fullName evidence="11">CCA-adding enzyme</fullName>
        <ecNumber evidence="11">2.7.7.72</ecNumber>
    </recommendedName>
    <alternativeName>
        <fullName evidence="11">CCA tRNA nucleotidyltransferase</fullName>
    </alternativeName>
    <alternativeName>
        <fullName evidence="11">tRNA CCA-pyrophosphorylase</fullName>
    </alternativeName>
    <alternativeName>
        <fullName evidence="11">tRNA adenylyl-/cytidylyl- transferase</fullName>
    </alternativeName>
    <alternativeName>
        <fullName evidence="11">tRNA nucleotidyltransferase</fullName>
    </alternativeName>
    <alternativeName>
        <fullName evidence="11">tRNA-NT</fullName>
    </alternativeName>
</protein>
<feature type="binding site" evidence="11">
    <location>
        <position position="53"/>
    </location>
    <ligand>
        <name>ATP</name>
        <dbReference type="ChEBI" id="CHEBI:30616"/>
    </ligand>
</feature>
<dbReference type="Gene3D" id="1.10.110.30">
    <property type="match status" value="1"/>
</dbReference>
<evidence type="ECO:0000256" key="5">
    <source>
        <dbReference type="ARBA" id="ARBA00022723"/>
    </source>
</evidence>
<dbReference type="GO" id="GO:0005524">
    <property type="term" value="F:ATP binding"/>
    <property type="evidence" value="ECO:0007669"/>
    <property type="project" value="UniProtKB-UniRule"/>
</dbReference>
<dbReference type="InterPro" id="IPR032810">
    <property type="entry name" value="CCA-adding_enz_C"/>
</dbReference>
<dbReference type="Pfam" id="PF01743">
    <property type="entry name" value="PolyA_pol"/>
    <property type="match status" value="1"/>
</dbReference>
<evidence type="ECO:0000256" key="3">
    <source>
        <dbReference type="ARBA" id="ARBA00022694"/>
    </source>
</evidence>
<feature type="binding site" evidence="11">
    <location>
        <position position="183"/>
    </location>
    <ligand>
        <name>ATP</name>
        <dbReference type="ChEBI" id="CHEBI:30616"/>
    </ligand>
</feature>
<dbReference type="NCBIfam" id="NF009814">
    <property type="entry name" value="PRK13299.1"/>
    <property type="match status" value="1"/>
</dbReference>
<feature type="binding site" evidence="11">
    <location>
        <position position="180"/>
    </location>
    <ligand>
        <name>ATP</name>
        <dbReference type="ChEBI" id="CHEBI:30616"/>
    </ligand>
</feature>
<organism evidence="15 16">
    <name type="scientific">Enterococcus faecalis</name>
    <name type="common">Streptococcus faecalis</name>
    <dbReference type="NCBI Taxonomy" id="1351"/>
    <lineage>
        <taxon>Bacteria</taxon>
        <taxon>Bacillati</taxon>
        <taxon>Bacillota</taxon>
        <taxon>Bacilli</taxon>
        <taxon>Lactobacillales</taxon>
        <taxon>Enterococcaceae</taxon>
        <taxon>Enterococcus</taxon>
    </lineage>
</organism>
<dbReference type="GO" id="GO:0042245">
    <property type="term" value="P:RNA repair"/>
    <property type="evidence" value="ECO:0007669"/>
    <property type="project" value="UniProtKB-KW"/>
</dbReference>
<feature type="binding site" evidence="11">
    <location>
        <position position="186"/>
    </location>
    <ligand>
        <name>CTP</name>
        <dbReference type="ChEBI" id="CHEBI:37563"/>
    </ligand>
</feature>
<comment type="function">
    <text evidence="11">Catalyzes the addition and repair of the essential 3'-terminal CCA sequence in tRNAs without using a nucleic acid template. Adds these three nucleotides in the order of C, C, and A to the tRNA nucleotide-73, using CTP and ATP as substrates and producing inorganic pyrophosphate. tRNA 3'-terminal CCA addition is required both for tRNA processing and repair. Also involved in tRNA surveillance by mediating tandem CCA addition to generate a CCACCA at the 3' terminus of unstable tRNAs. While stable tRNAs receive only 3'-terminal CCA, unstable tRNAs are marked with CCACCA and rapidly degraded.</text>
</comment>
<feature type="binding site" evidence="11">
    <location>
        <position position="186"/>
    </location>
    <ligand>
        <name>ATP</name>
        <dbReference type="ChEBI" id="CHEBI:30616"/>
    </ligand>
</feature>
<comment type="miscellaneous">
    <text evidence="11">A single active site specifically recognizes both ATP and CTP and is responsible for their addition.</text>
</comment>
<feature type="binding site" evidence="11">
    <location>
        <position position="180"/>
    </location>
    <ligand>
        <name>CTP</name>
        <dbReference type="ChEBI" id="CHEBI:37563"/>
    </ligand>
</feature>
<keyword evidence="2 11" id="KW-0808">Transferase</keyword>
<evidence type="ECO:0000256" key="2">
    <source>
        <dbReference type="ARBA" id="ARBA00022679"/>
    </source>
</evidence>
<comment type="catalytic activity">
    <reaction evidence="11">
        <text>a tRNA with a 3' CCA end + 2 CTP + ATP = a tRNA with a 3' CCACCA end + 3 diphosphate</text>
        <dbReference type="Rhea" id="RHEA:76235"/>
        <dbReference type="Rhea" id="RHEA-COMP:10468"/>
        <dbReference type="Rhea" id="RHEA-COMP:18655"/>
        <dbReference type="ChEBI" id="CHEBI:30616"/>
        <dbReference type="ChEBI" id="CHEBI:33019"/>
        <dbReference type="ChEBI" id="CHEBI:37563"/>
        <dbReference type="ChEBI" id="CHEBI:83071"/>
        <dbReference type="ChEBI" id="CHEBI:195187"/>
    </reaction>
</comment>
<dbReference type="AlphaFoldDB" id="A0AAX2KR86"/>
<dbReference type="InterPro" id="IPR043519">
    <property type="entry name" value="NT_sf"/>
</dbReference>
<name>A0AAX2KR86_ENTFL</name>
<dbReference type="SUPFAM" id="SSF81301">
    <property type="entry name" value="Nucleotidyltransferase"/>
    <property type="match status" value="1"/>
</dbReference>
<feature type="binding site" evidence="11">
    <location>
        <position position="53"/>
    </location>
    <ligand>
        <name>CTP</name>
        <dbReference type="ChEBI" id="CHEBI:37563"/>
    </ligand>
</feature>
<keyword evidence="4 11" id="KW-0548">Nucleotidyltransferase</keyword>
<dbReference type="EC" id="2.7.7.72" evidence="11"/>
<proteinExistence type="inferred from homology"/>
<evidence type="ECO:0000313" key="16">
    <source>
        <dbReference type="Proteomes" id="UP000254396"/>
    </source>
</evidence>
<dbReference type="InterPro" id="IPR050264">
    <property type="entry name" value="Bact_CCA-adding_enz_type3_sf"/>
</dbReference>
<dbReference type="PANTHER" id="PTHR46173">
    <property type="entry name" value="CCA TRNA NUCLEOTIDYLTRANSFERASE 1, MITOCHONDRIAL"/>
    <property type="match status" value="1"/>
</dbReference>
<evidence type="ECO:0000256" key="4">
    <source>
        <dbReference type="ARBA" id="ARBA00022695"/>
    </source>
</evidence>
<dbReference type="Gene3D" id="1.20.58.560">
    <property type="match status" value="1"/>
</dbReference>
<reference evidence="15 16" key="1">
    <citation type="submission" date="2018-06" db="EMBL/GenBank/DDBJ databases">
        <authorList>
            <consortium name="Pathogen Informatics"/>
            <person name="Doyle S."/>
        </authorList>
    </citation>
    <scope>NUCLEOTIDE SEQUENCE [LARGE SCALE GENOMIC DNA]</scope>
    <source>
        <strain evidence="15 16">NCTC13379</strain>
    </source>
</reference>
<evidence type="ECO:0000259" key="12">
    <source>
        <dbReference type="Pfam" id="PF01743"/>
    </source>
</evidence>
<feature type="domain" description="CCA-adding enzyme C-terminal" evidence="14">
    <location>
        <begin position="267"/>
        <end position="414"/>
    </location>
</feature>
<feature type="binding site" evidence="11">
    <location>
        <position position="50"/>
    </location>
    <ligand>
        <name>ATP</name>
        <dbReference type="ChEBI" id="CHEBI:30616"/>
    </ligand>
</feature>
<keyword evidence="7 11" id="KW-0692">RNA repair</keyword>
<evidence type="ECO:0000256" key="11">
    <source>
        <dbReference type="HAMAP-Rule" id="MF_01263"/>
    </source>
</evidence>
<evidence type="ECO:0000256" key="9">
    <source>
        <dbReference type="ARBA" id="ARBA00022842"/>
    </source>
</evidence>
<feature type="binding site" evidence="11">
    <location>
        <position position="177"/>
    </location>
    <ligand>
        <name>CTP</name>
        <dbReference type="ChEBI" id="CHEBI:37563"/>
    </ligand>
</feature>
<keyword evidence="10 11" id="KW-0694">RNA-binding</keyword>
<dbReference type="HAMAP" id="MF_01263">
    <property type="entry name" value="CCA_bact_type3"/>
    <property type="match status" value="1"/>
</dbReference>
<dbReference type="InterPro" id="IPR032828">
    <property type="entry name" value="PolyA_RNA-bd"/>
</dbReference>
<comment type="subunit">
    <text evidence="11">Homodimer.</text>
</comment>
<keyword evidence="6 11" id="KW-0547">Nucleotide-binding</keyword>
<comment type="similarity">
    <text evidence="11">Belongs to the tRNA nucleotidyltransferase/poly(A) polymerase family. Bacterial CCA-adding enzyme type 3 subfamily.</text>
</comment>
<evidence type="ECO:0000259" key="13">
    <source>
        <dbReference type="Pfam" id="PF12627"/>
    </source>
</evidence>
<dbReference type="Proteomes" id="UP000254396">
    <property type="component" value="Unassembled WGS sequence"/>
</dbReference>
<evidence type="ECO:0000256" key="1">
    <source>
        <dbReference type="ARBA" id="ARBA00001946"/>
    </source>
</evidence>
<dbReference type="SUPFAM" id="SSF81891">
    <property type="entry name" value="Poly A polymerase C-terminal region-like"/>
    <property type="match status" value="1"/>
</dbReference>
<evidence type="ECO:0000256" key="8">
    <source>
        <dbReference type="ARBA" id="ARBA00022840"/>
    </source>
</evidence>
<feature type="domain" description="tRNA nucleotidyltransferase/poly(A) polymerase RNA and SrmB- binding" evidence="13">
    <location>
        <begin position="192"/>
        <end position="246"/>
    </location>
</feature>
<comment type="caution">
    <text evidence="15">The sequence shown here is derived from an EMBL/GenBank/DDBJ whole genome shotgun (WGS) entry which is preliminary data.</text>
</comment>
<keyword evidence="8 11" id="KW-0067">ATP-binding</keyword>
<accession>A0AAX2KR86</accession>
<keyword evidence="5 11" id="KW-0479">Metal-binding</keyword>
<dbReference type="EMBL" id="UGIX01000001">
    <property type="protein sequence ID" value="STP66752.1"/>
    <property type="molecule type" value="Genomic_DNA"/>
</dbReference>
<feature type="binding site" evidence="11">
    <location>
        <position position="134"/>
    </location>
    <ligand>
        <name>CTP</name>
        <dbReference type="ChEBI" id="CHEBI:37563"/>
    </ligand>
</feature>
<evidence type="ECO:0000259" key="14">
    <source>
        <dbReference type="Pfam" id="PF13735"/>
    </source>
</evidence>
<dbReference type="Pfam" id="PF13735">
    <property type="entry name" value="tRNA_NucTran2_2"/>
    <property type="match status" value="1"/>
</dbReference>
<evidence type="ECO:0000256" key="7">
    <source>
        <dbReference type="ARBA" id="ARBA00022800"/>
    </source>
</evidence>
<sequence length="424" mass="48486">MSASGTENRTTLRIGTDAMKLTTIPNEFKEAAPVIREINAQGFEAYFVGGSVRDALLNKPIHDVDIATSAYPEEIKQIFKRTVDVGIEHGTVLVLMEDQQYEVTTFRTESTYQDFRRPDEVTFVRSLKEDLKRRDFTINALALDSTGEIIDLFDGIEDLTNQTIRAVGNPHERFHEDALRMMRGLRFASQLDFKIEEKTLAAIAEFHPLLEKISVERITIEFVKMLLGVNRQGGLAPFIETECYQYCPKLREQGAGLFRLMDLPARQIETEAEAWTLLIQSLNLPEAEIRSFLKAWKLSNQLIQNVSQLVRGLRFRLSNDWQPMMLYELGEESAVLVERLLYYYQQESQVQVTKELVKALPIHQRHELAITGKDLLAVLEETPGKWLGELIAEIEQHVVEGSLENKQEVLLSFAKKQRSKGEKA</sequence>
<feature type="binding site" evidence="11">
    <location>
        <position position="177"/>
    </location>
    <ligand>
        <name>ATP</name>
        <dbReference type="ChEBI" id="CHEBI:30616"/>
    </ligand>
</feature>
<comment type="catalytic activity">
    <reaction evidence="11">
        <text>a tRNA precursor + 2 CTP + ATP = a tRNA with a 3' CCA end + 3 diphosphate</text>
        <dbReference type="Rhea" id="RHEA:14433"/>
        <dbReference type="Rhea" id="RHEA-COMP:10465"/>
        <dbReference type="Rhea" id="RHEA-COMP:10468"/>
        <dbReference type="ChEBI" id="CHEBI:30616"/>
        <dbReference type="ChEBI" id="CHEBI:33019"/>
        <dbReference type="ChEBI" id="CHEBI:37563"/>
        <dbReference type="ChEBI" id="CHEBI:74896"/>
        <dbReference type="ChEBI" id="CHEBI:83071"/>
        <dbReference type="EC" id="2.7.7.72"/>
    </reaction>
</comment>
<dbReference type="InterPro" id="IPR023068">
    <property type="entry name" value="CCA-adding_enz_firmicutes"/>
</dbReference>
<dbReference type="InterPro" id="IPR002646">
    <property type="entry name" value="PolA_pol_head_dom"/>
</dbReference>
<feature type="binding site" evidence="11">
    <location>
        <position position="134"/>
    </location>
    <ligand>
        <name>ATP</name>
        <dbReference type="ChEBI" id="CHEBI:30616"/>
    </ligand>
</feature>
<dbReference type="GO" id="GO:0004810">
    <property type="term" value="F:CCA tRNA nucleotidyltransferase activity"/>
    <property type="evidence" value="ECO:0007669"/>
    <property type="project" value="UniProtKB-UniRule"/>
</dbReference>
<keyword evidence="9 11" id="KW-0460">Magnesium</keyword>
<evidence type="ECO:0000313" key="15">
    <source>
        <dbReference type="EMBL" id="STP66752.1"/>
    </source>
</evidence>
<feature type="binding site" evidence="11">
    <location>
        <position position="183"/>
    </location>
    <ligand>
        <name>CTP</name>
        <dbReference type="ChEBI" id="CHEBI:37563"/>
    </ligand>
</feature>
<feature type="binding site" evidence="11">
    <location>
        <position position="63"/>
    </location>
    <ligand>
        <name>Mg(2+)</name>
        <dbReference type="ChEBI" id="CHEBI:18420"/>
    </ligand>
</feature>
<feature type="domain" description="Poly A polymerase head" evidence="12">
    <location>
        <begin position="45"/>
        <end position="165"/>
    </location>
</feature>
<keyword evidence="3 11" id="KW-0819">tRNA processing</keyword>
<gene>
    <name evidence="11 15" type="primary">cca</name>
    <name evidence="15" type="ORF">NCTC13379_02267</name>
</gene>
<feature type="binding site" evidence="11">
    <location>
        <position position="65"/>
    </location>
    <ligand>
        <name>Mg(2+)</name>
        <dbReference type="ChEBI" id="CHEBI:18420"/>
    </ligand>
</feature>
<dbReference type="Gene3D" id="3.30.460.10">
    <property type="entry name" value="Beta Polymerase, domain 2"/>
    <property type="match status" value="1"/>
</dbReference>
<dbReference type="GO" id="GO:0001680">
    <property type="term" value="P:tRNA 3'-terminal CCA addition"/>
    <property type="evidence" value="ECO:0007669"/>
    <property type="project" value="UniProtKB-UniRule"/>
</dbReference>
<evidence type="ECO:0000256" key="6">
    <source>
        <dbReference type="ARBA" id="ARBA00022741"/>
    </source>
</evidence>
<dbReference type="PANTHER" id="PTHR46173:SF1">
    <property type="entry name" value="CCA TRNA NUCLEOTIDYLTRANSFERASE 1, MITOCHONDRIAL"/>
    <property type="match status" value="1"/>
</dbReference>
<dbReference type="GO" id="GO:0000049">
    <property type="term" value="F:tRNA binding"/>
    <property type="evidence" value="ECO:0007669"/>
    <property type="project" value="UniProtKB-UniRule"/>
</dbReference>
<feature type="binding site" evidence="11">
    <location>
        <position position="50"/>
    </location>
    <ligand>
        <name>CTP</name>
        <dbReference type="ChEBI" id="CHEBI:37563"/>
    </ligand>
</feature>